<keyword evidence="1" id="KW-0004">4Fe-4S</keyword>
<dbReference type="PROSITE" id="PS51379">
    <property type="entry name" value="4FE4S_FER_2"/>
    <property type="match status" value="3"/>
</dbReference>
<sequence length="186" mass="20408">MAQIGWIIDLTRCVGCHTCTVACIAENNTMPADTNLQVRNGKAVGVRYRRVIEREIGTFPNVKREFVTMTCHHCQDPACMKSCPVDAISKRSSDGIVLIDLDKCIGCRYCEWACPYGAPQFNEATGKVEKCTFCQHRLAAGLEPACVTACLGKAIRFGYDVGGPGEVPEGFADPSLTRPSVRWERS</sequence>
<dbReference type="InterPro" id="IPR017896">
    <property type="entry name" value="4Fe4S_Fe-S-bd"/>
</dbReference>
<dbReference type="InterPro" id="IPR050954">
    <property type="entry name" value="ET_IronSulfur_Cluster-Binding"/>
</dbReference>
<evidence type="ECO:0000259" key="5">
    <source>
        <dbReference type="PROSITE" id="PS51379"/>
    </source>
</evidence>
<feature type="domain" description="4Fe-4S ferredoxin-type" evidence="5">
    <location>
        <begin position="4"/>
        <end position="33"/>
    </location>
</feature>
<name>A0A7V1ZH16_9BACT</name>
<dbReference type="SUPFAM" id="SSF54862">
    <property type="entry name" value="4Fe-4S ferredoxins"/>
    <property type="match status" value="1"/>
</dbReference>
<dbReference type="Pfam" id="PF13247">
    <property type="entry name" value="Fer4_11"/>
    <property type="match status" value="1"/>
</dbReference>
<dbReference type="GO" id="GO:0051539">
    <property type="term" value="F:4 iron, 4 sulfur cluster binding"/>
    <property type="evidence" value="ECO:0007669"/>
    <property type="project" value="UniProtKB-KW"/>
</dbReference>
<dbReference type="PANTHER" id="PTHR43177:SF3">
    <property type="entry name" value="PROTEIN NRFC HOMOLOG"/>
    <property type="match status" value="1"/>
</dbReference>
<dbReference type="AlphaFoldDB" id="A0A7V1ZH16"/>
<dbReference type="InterPro" id="IPR017900">
    <property type="entry name" value="4Fe4S_Fe_S_CS"/>
</dbReference>
<evidence type="ECO:0000256" key="4">
    <source>
        <dbReference type="ARBA" id="ARBA00023014"/>
    </source>
</evidence>
<proteinExistence type="predicted"/>
<feature type="domain" description="4Fe-4S ferredoxin-type" evidence="5">
    <location>
        <begin position="62"/>
        <end position="93"/>
    </location>
</feature>
<gene>
    <name evidence="6" type="ORF">ENP06_01035</name>
</gene>
<evidence type="ECO:0000256" key="1">
    <source>
        <dbReference type="ARBA" id="ARBA00022485"/>
    </source>
</evidence>
<accession>A0A7V1ZH16</accession>
<comment type="caution">
    <text evidence="6">The sequence shown here is derived from an EMBL/GenBank/DDBJ whole genome shotgun (WGS) entry which is preliminary data.</text>
</comment>
<dbReference type="Gene3D" id="3.30.70.20">
    <property type="match status" value="2"/>
</dbReference>
<keyword evidence="4" id="KW-0411">Iron-sulfur</keyword>
<evidence type="ECO:0000256" key="3">
    <source>
        <dbReference type="ARBA" id="ARBA00023004"/>
    </source>
</evidence>
<dbReference type="PROSITE" id="PS00198">
    <property type="entry name" value="4FE4S_FER_1"/>
    <property type="match status" value="1"/>
</dbReference>
<evidence type="ECO:0000256" key="2">
    <source>
        <dbReference type="ARBA" id="ARBA00022723"/>
    </source>
</evidence>
<dbReference type="PANTHER" id="PTHR43177">
    <property type="entry name" value="PROTEIN NRFC"/>
    <property type="match status" value="1"/>
</dbReference>
<keyword evidence="3" id="KW-0408">Iron</keyword>
<dbReference type="EMBL" id="DSHW01000078">
    <property type="protein sequence ID" value="HEQ87980.1"/>
    <property type="molecule type" value="Genomic_DNA"/>
</dbReference>
<evidence type="ECO:0000313" key="6">
    <source>
        <dbReference type="EMBL" id="HEQ87980.1"/>
    </source>
</evidence>
<protein>
    <submittedName>
        <fullName evidence="6">4Fe-4S dicluster domain-containing protein</fullName>
    </submittedName>
</protein>
<feature type="domain" description="4Fe-4S ferredoxin-type" evidence="5">
    <location>
        <begin position="95"/>
        <end position="124"/>
    </location>
</feature>
<dbReference type="GO" id="GO:0046872">
    <property type="term" value="F:metal ion binding"/>
    <property type="evidence" value="ECO:0007669"/>
    <property type="project" value="UniProtKB-KW"/>
</dbReference>
<reference evidence="6" key="1">
    <citation type="journal article" date="2020" name="mSystems">
        <title>Genome- and Community-Level Interaction Insights into Carbon Utilization and Element Cycling Functions of Hydrothermarchaeota in Hydrothermal Sediment.</title>
        <authorList>
            <person name="Zhou Z."/>
            <person name="Liu Y."/>
            <person name="Xu W."/>
            <person name="Pan J."/>
            <person name="Luo Z.H."/>
            <person name="Li M."/>
        </authorList>
    </citation>
    <scope>NUCLEOTIDE SEQUENCE [LARGE SCALE GENOMIC DNA]</scope>
    <source>
        <strain evidence="6">SpSt-186</strain>
    </source>
</reference>
<organism evidence="6">
    <name type="scientific">Thermoanaerobaculum aquaticum</name>
    <dbReference type="NCBI Taxonomy" id="1312852"/>
    <lineage>
        <taxon>Bacteria</taxon>
        <taxon>Pseudomonadati</taxon>
        <taxon>Acidobacteriota</taxon>
        <taxon>Thermoanaerobaculia</taxon>
        <taxon>Thermoanaerobaculales</taxon>
        <taxon>Thermoanaerobaculaceae</taxon>
        <taxon>Thermoanaerobaculum</taxon>
    </lineage>
</organism>
<keyword evidence="2" id="KW-0479">Metal-binding</keyword>
<dbReference type="CDD" id="cd16371">
    <property type="entry name" value="DMSOR_beta_like"/>
    <property type="match status" value="1"/>
</dbReference>